<dbReference type="Pfam" id="PF04191">
    <property type="entry name" value="PEMT"/>
    <property type="match status" value="1"/>
</dbReference>
<accession>A0AAJ5YRG3</accession>
<protein>
    <recommendedName>
        <fullName evidence="17">Phosphatidyl-N-methylethanolamine N-methyltransferase</fullName>
        <ecNumber evidence="17">2.1.1.71</ecNumber>
    </recommendedName>
    <alternativeName>
        <fullName evidence="17">Phospholipid methyltransferase</fullName>
        <shortName evidence="17">PLMT</shortName>
    </alternativeName>
</protein>
<keyword evidence="9 17" id="KW-1133">Transmembrane helix</keyword>
<comment type="caution">
    <text evidence="17">Lacks conserved residue(s) required for the propagation of feature annotation.</text>
</comment>
<evidence type="ECO:0000256" key="1">
    <source>
        <dbReference type="ARBA" id="ARBA00004969"/>
    </source>
</evidence>
<keyword evidence="14 17" id="KW-1208">Phospholipid metabolism</keyword>
<feature type="topological domain" description="Lumenal" evidence="17">
    <location>
        <begin position="89"/>
        <end position="131"/>
    </location>
</feature>
<feature type="binding site" evidence="17">
    <location>
        <begin position="154"/>
        <end position="155"/>
    </location>
    <ligand>
        <name>S-adenosyl-L-methionine</name>
        <dbReference type="ChEBI" id="CHEBI:59789"/>
    </ligand>
</feature>
<comment type="catalytic activity">
    <reaction evidence="15">
        <text>a 1,2-diacyl-sn-glycero-3-phospho-N,N-dimethylethanolamine + S-adenosyl-L-methionine = a 1,2-diacyl-sn-glycero-3-phosphocholine + S-adenosyl-L-homocysteine + H(+)</text>
        <dbReference type="Rhea" id="RHEA:32739"/>
        <dbReference type="ChEBI" id="CHEBI:15378"/>
        <dbReference type="ChEBI" id="CHEBI:57643"/>
        <dbReference type="ChEBI" id="CHEBI:57856"/>
        <dbReference type="ChEBI" id="CHEBI:59789"/>
        <dbReference type="ChEBI" id="CHEBI:64572"/>
        <dbReference type="EC" id="2.1.1.71"/>
    </reaction>
</comment>
<evidence type="ECO:0000256" key="5">
    <source>
        <dbReference type="ARBA" id="ARBA00022679"/>
    </source>
</evidence>
<dbReference type="PROSITE" id="PS51599">
    <property type="entry name" value="SAM_PEMT_PEM2"/>
    <property type="match status" value="1"/>
</dbReference>
<dbReference type="GO" id="GO:0031966">
    <property type="term" value="C:mitochondrial membrane"/>
    <property type="evidence" value="ECO:0007669"/>
    <property type="project" value="UniProtKB-SubCell"/>
</dbReference>
<dbReference type="EC" id="2.1.1.71" evidence="17"/>
<feature type="topological domain" description="Lumenal" evidence="17">
    <location>
        <begin position="7"/>
        <end position="18"/>
    </location>
</feature>
<feature type="topological domain" description="Cytoplasmic" evidence="17">
    <location>
        <begin position="153"/>
        <end position="197"/>
    </location>
</feature>
<name>A0AAJ5YRG3_9BASI</name>
<evidence type="ECO:0000256" key="14">
    <source>
        <dbReference type="ARBA" id="ARBA00023264"/>
    </source>
</evidence>
<keyword evidence="11 17" id="KW-0496">Mitochondrion</keyword>
<evidence type="ECO:0000256" key="12">
    <source>
        <dbReference type="ARBA" id="ARBA00023136"/>
    </source>
</evidence>
<evidence type="ECO:0000256" key="3">
    <source>
        <dbReference type="ARBA" id="ARBA00022516"/>
    </source>
</evidence>
<evidence type="ECO:0000256" key="13">
    <source>
        <dbReference type="ARBA" id="ARBA00023209"/>
    </source>
</evidence>
<reference evidence="19 20" key="1">
    <citation type="submission" date="2023-03" db="EMBL/GenBank/DDBJ databases">
        <title>Mating type loci evolution in Malassezia.</title>
        <authorList>
            <person name="Coelho M.A."/>
        </authorList>
    </citation>
    <scope>NUCLEOTIDE SEQUENCE [LARGE SCALE GENOMIC DNA]</scope>
    <source>
        <strain evidence="19 20">CBS 9725</strain>
    </source>
</reference>
<dbReference type="PIRSF" id="PIRSF005444">
    <property type="entry name" value="PEMT"/>
    <property type="match status" value="1"/>
</dbReference>
<dbReference type="Gene3D" id="1.20.120.1630">
    <property type="match status" value="1"/>
</dbReference>
<feature type="transmembrane region" description="Helical" evidence="18">
    <location>
        <begin position="21"/>
        <end position="41"/>
    </location>
</feature>
<dbReference type="InterPro" id="IPR007318">
    <property type="entry name" value="Phopholipid_MeTrfase"/>
</dbReference>
<feature type="topological domain" description="Cytoplasmic" evidence="17">
    <location>
        <begin position="41"/>
        <end position="67"/>
    </location>
</feature>
<dbReference type="GO" id="GO:0006656">
    <property type="term" value="P:phosphatidylcholine biosynthetic process"/>
    <property type="evidence" value="ECO:0007669"/>
    <property type="project" value="UniProtKB-UniRule"/>
</dbReference>
<evidence type="ECO:0000256" key="15">
    <source>
        <dbReference type="ARBA" id="ARBA00051252"/>
    </source>
</evidence>
<comment type="pathway">
    <text evidence="2">Lipid metabolism.</text>
</comment>
<evidence type="ECO:0000256" key="10">
    <source>
        <dbReference type="ARBA" id="ARBA00023098"/>
    </source>
</evidence>
<dbReference type="EMBL" id="CP119943">
    <property type="protein sequence ID" value="WFC97898.1"/>
    <property type="molecule type" value="Genomic_DNA"/>
</dbReference>
<comment type="subcellular location">
    <subcellularLocation>
        <location evidence="17">Endoplasmic reticulum membrane</location>
        <topology evidence="17">Multi-pass membrane protein</topology>
    </subcellularLocation>
    <subcellularLocation>
        <location evidence="17">Mitochondrion membrane</location>
        <topology evidence="17">Multi-pass membrane protein</topology>
    </subcellularLocation>
</comment>
<dbReference type="GO" id="GO:0032259">
    <property type="term" value="P:methylation"/>
    <property type="evidence" value="ECO:0007669"/>
    <property type="project" value="UniProtKB-KW"/>
</dbReference>
<feature type="transmembrane region" description="Helical" evidence="18">
    <location>
        <begin position="61"/>
        <end position="83"/>
    </location>
</feature>
<evidence type="ECO:0000256" key="17">
    <source>
        <dbReference type="HAMAP-Rule" id="MF_03216"/>
    </source>
</evidence>
<comment type="function">
    <text evidence="17">Catalyzes the second two steps of the methylation pathway of phosphatidylcholine biosynthesis, the SAM-dependent methylation of phosphatidylmonomethylethanolamine (PMME) to phosphatidyldimethylethanolamine (PDME) and of PDME to phosphatidylcholine (PC).</text>
</comment>
<dbReference type="InterPro" id="IPR024960">
    <property type="entry name" value="PEMT/MFAP"/>
</dbReference>
<evidence type="ECO:0000313" key="19">
    <source>
        <dbReference type="EMBL" id="WFC97898.1"/>
    </source>
</evidence>
<keyword evidence="5 17" id="KW-0808">Transferase</keyword>
<dbReference type="PANTHER" id="PTHR15458:SF5">
    <property type="entry name" value="PHOSPHATIDYLETHANOLAMINE N-METHYLTRANSFERASE"/>
    <property type="match status" value="1"/>
</dbReference>
<evidence type="ECO:0000256" key="16">
    <source>
        <dbReference type="ARBA" id="ARBA00052459"/>
    </source>
</evidence>
<dbReference type="Proteomes" id="UP001219567">
    <property type="component" value="Chromosome 1"/>
</dbReference>
<feature type="topological domain" description="Lumenal" evidence="17">
    <location>
        <begin position="1"/>
        <end position="5"/>
    </location>
</feature>
<evidence type="ECO:0000256" key="11">
    <source>
        <dbReference type="ARBA" id="ARBA00023128"/>
    </source>
</evidence>
<dbReference type="GO" id="GO:0005789">
    <property type="term" value="C:endoplasmic reticulum membrane"/>
    <property type="evidence" value="ECO:0007669"/>
    <property type="project" value="UniProtKB-SubCell"/>
</dbReference>
<proteinExistence type="inferred from homology"/>
<dbReference type="FunFam" id="1.20.120.1630:FF:000005">
    <property type="entry name" value="Phosphatidylethanolamine N-methyltransferase"/>
    <property type="match status" value="1"/>
</dbReference>
<gene>
    <name evidence="19" type="ORF">MYAM1_000620</name>
</gene>
<evidence type="ECO:0000256" key="9">
    <source>
        <dbReference type="ARBA" id="ARBA00022989"/>
    </source>
</evidence>
<comment type="similarity">
    <text evidence="17">Belongs to the class VI-like SAM-binding methyltransferase superfamily. PEMT/PEM2 methyltransferase family.</text>
</comment>
<dbReference type="AlphaFoldDB" id="A0AAJ5YRG3"/>
<dbReference type="PANTHER" id="PTHR15458">
    <property type="entry name" value="PHOSPHATIDYLETHANOLAMINE N-METHYLTRANSFERASE"/>
    <property type="match status" value="1"/>
</dbReference>
<comment type="catalytic activity">
    <reaction evidence="16 17">
        <text>a 1,2-diacyl-sn-glycero-3-phospho-N-methylethanolamine + S-adenosyl-L-methionine = a 1,2-diacyl-sn-glycero-3-phospho-N,N-dimethylethanolamine + S-adenosyl-L-homocysteine + H(+)</text>
        <dbReference type="Rhea" id="RHEA:32735"/>
        <dbReference type="ChEBI" id="CHEBI:15378"/>
        <dbReference type="ChEBI" id="CHEBI:57856"/>
        <dbReference type="ChEBI" id="CHEBI:59789"/>
        <dbReference type="ChEBI" id="CHEBI:64572"/>
        <dbReference type="ChEBI" id="CHEBI:64573"/>
        <dbReference type="EC" id="2.1.1.71"/>
    </reaction>
</comment>
<keyword evidence="6 17" id="KW-0949">S-adenosyl-L-methionine</keyword>
<evidence type="ECO:0000256" key="18">
    <source>
        <dbReference type="SAM" id="Phobius"/>
    </source>
</evidence>
<feature type="transmembrane region" description="Helical" evidence="18">
    <location>
        <begin position="133"/>
        <end position="153"/>
    </location>
</feature>
<evidence type="ECO:0000313" key="20">
    <source>
        <dbReference type="Proteomes" id="UP001219567"/>
    </source>
</evidence>
<evidence type="ECO:0000256" key="8">
    <source>
        <dbReference type="ARBA" id="ARBA00022824"/>
    </source>
</evidence>
<evidence type="ECO:0000256" key="7">
    <source>
        <dbReference type="ARBA" id="ARBA00022692"/>
    </source>
</evidence>
<dbReference type="HAMAP" id="MF_03216">
    <property type="entry name" value="PLMT"/>
    <property type="match status" value="1"/>
</dbReference>
<evidence type="ECO:0000256" key="2">
    <source>
        <dbReference type="ARBA" id="ARBA00005189"/>
    </source>
</evidence>
<keyword evidence="4 17" id="KW-0489">Methyltransferase</keyword>
<keyword evidence="13 17" id="KW-0594">Phospholipid biosynthesis</keyword>
<feature type="transmembrane region" description="Helical" evidence="18">
    <location>
        <begin position="95"/>
        <end position="113"/>
    </location>
</feature>
<feature type="binding site" evidence="17">
    <location>
        <begin position="72"/>
        <end position="74"/>
    </location>
    <ligand>
        <name>S-adenosyl-L-methionine</name>
        <dbReference type="ChEBI" id="CHEBI:59789"/>
    </ligand>
</feature>
<keyword evidence="10 17" id="KW-0443">Lipid metabolism</keyword>
<evidence type="ECO:0000256" key="4">
    <source>
        <dbReference type="ARBA" id="ARBA00022603"/>
    </source>
</evidence>
<organism evidence="19 20">
    <name type="scientific">Malassezia yamatoensis</name>
    <dbReference type="NCBI Taxonomy" id="253288"/>
    <lineage>
        <taxon>Eukaryota</taxon>
        <taxon>Fungi</taxon>
        <taxon>Dikarya</taxon>
        <taxon>Basidiomycota</taxon>
        <taxon>Ustilaginomycotina</taxon>
        <taxon>Malasseziomycetes</taxon>
        <taxon>Malasseziales</taxon>
        <taxon>Malasseziaceae</taxon>
        <taxon>Malassezia</taxon>
    </lineage>
</organism>
<keyword evidence="7 17" id="KW-0812">Transmembrane</keyword>
<keyword evidence="12 17" id="KW-0472">Membrane</keyword>
<comment type="pathway">
    <text evidence="1 17">Phospholipid metabolism; phosphatidylcholine biosynthesis.</text>
</comment>
<keyword evidence="3 17" id="KW-0444">Lipid biosynthesis</keyword>
<sequence>MVRTNTHVEHRNHTITKLLGGRRYLGCYLLAVTIFTLGIVRDTLYNNALAQQPENALLHSFWVKALAIVLFAFGNVLVFSSMWTLGVTGTYLGDYFGILMDSMVTGFPFNVVADPMYWGSSANFVAVALWYEKPAGLLLSLVVIITYAVALRFEGPFTENIYKEAAAHKDQPQKSRKPIIVVQSASNPHATRATTRN</sequence>
<keyword evidence="8 17" id="KW-0256">Endoplasmic reticulum</keyword>
<evidence type="ECO:0000256" key="6">
    <source>
        <dbReference type="ARBA" id="ARBA00022691"/>
    </source>
</evidence>
<keyword evidence="20" id="KW-1185">Reference proteome</keyword>
<dbReference type="GO" id="GO:0000773">
    <property type="term" value="F:phosphatidyl-N-methylethanolamine N-methyltransferase activity"/>
    <property type="evidence" value="ECO:0007669"/>
    <property type="project" value="UniProtKB-UniRule"/>
</dbReference>